<feature type="domain" description="RNA polymerase sigma-70 region 2" evidence="5">
    <location>
        <begin position="52"/>
        <end position="117"/>
    </location>
</feature>
<dbReference type="InterPro" id="IPR013249">
    <property type="entry name" value="RNA_pol_sigma70_r4_t2"/>
</dbReference>
<dbReference type="Gene3D" id="1.10.1740.10">
    <property type="match status" value="1"/>
</dbReference>
<dbReference type="InterPro" id="IPR007627">
    <property type="entry name" value="RNA_pol_sigma70_r2"/>
</dbReference>
<dbReference type="EMBL" id="WJXZ01000014">
    <property type="protein sequence ID" value="MRS64457.1"/>
    <property type="molecule type" value="Genomic_DNA"/>
</dbReference>
<dbReference type="PANTHER" id="PTHR43133:SF46">
    <property type="entry name" value="RNA POLYMERASE SIGMA-70 FACTOR ECF SUBFAMILY"/>
    <property type="match status" value="1"/>
</dbReference>
<dbReference type="AlphaFoldDB" id="A0A7K0ERN8"/>
<dbReference type="NCBIfam" id="TIGR02937">
    <property type="entry name" value="sigma70-ECF"/>
    <property type="match status" value="1"/>
</dbReference>
<sequence>MINSTLHYPLSSIDPLPFRSETEEQPAVSVFDSETFLRKTFESEPRKGFELLFRHYYAPLCSHAVRFVYSRQIAEDLVSEVFYQFYRTEAHLKIRTSFISYLFTAVRNEAYTYLRKEFGKTDSIESTTEHLLTNPQLQPDAEVHFNNLFLTVNNAIGQLPSQCRRVFLLSRFENKKYEEIADELQISARTVEVHMSKALKHLRLSLRGEWQLAVLLLSFLLPN</sequence>
<dbReference type="NCBIfam" id="TIGR02985">
    <property type="entry name" value="Sig70_bacteroi1"/>
    <property type="match status" value="1"/>
</dbReference>
<dbReference type="Gene3D" id="1.10.10.10">
    <property type="entry name" value="Winged helix-like DNA-binding domain superfamily/Winged helix DNA-binding domain"/>
    <property type="match status" value="1"/>
</dbReference>
<dbReference type="InterPro" id="IPR013325">
    <property type="entry name" value="RNA_pol_sigma_r2"/>
</dbReference>
<accession>A0A7K0ERN8</accession>
<dbReference type="CDD" id="cd06171">
    <property type="entry name" value="Sigma70_r4"/>
    <property type="match status" value="1"/>
</dbReference>
<dbReference type="Pfam" id="PF08281">
    <property type="entry name" value="Sigma70_r4_2"/>
    <property type="match status" value="1"/>
</dbReference>
<keyword evidence="4" id="KW-0804">Transcription</keyword>
<dbReference type="GO" id="GO:0003677">
    <property type="term" value="F:DNA binding"/>
    <property type="evidence" value="ECO:0007669"/>
    <property type="project" value="InterPro"/>
</dbReference>
<keyword evidence="3" id="KW-0731">Sigma factor</keyword>
<dbReference type="RefSeq" id="WP_154177797.1">
    <property type="nucleotide sequence ID" value="NZ_WJXZ01000014.1"/>
</dbReference>
<evidence type="ECO:0000313" key="8">
    <source>
        <dbReference type="Proteomes" id="UP000441754"/>
    </source>
</evidence>
<comment type="caution">
    <text evidence="7">The sequence shown here is derived from an EMBL/GenBank/DDBJ whole genome shotgun (WGS) entry which is preliminary data.</text>
</comment>
<comment type="similarity">
    <text evidence="1">Belongs to the sigma-70 factor family. ECF subfamily.</text>
</comment>
<keyword evidence="2" id="KW-0805">Transcription regulation</keyword>
<reference evidence="7 8" key="1">
    <citation type="journal article" date="2018" name="Antonie Van Leeuwenhoek">
        <title>Larkinella terrae sp. nov., isolated from soil on Jeju Island, South Korea.</title>
        <authorList>
            <person name="Ten L.N."/>
            <person name="Jeon J."/>
            <person name="Park S.J."/>
            <person name="Park S."/>
            <person name="Lee S.Y."/>
            <person name="Kim M.K."/>
            <person name="Jung H.Y."/>
        </authorList>
    </citation>
    <scope>NUCLEOTIDE SEQUENCE [LARGE SCALE GENOMIC DNA]</scope>
    <source>
        <strain evidence="7 8">KCTC 52001</strain>
    </source>
</reference>
<evidence type="ECO:0000256" key="1">
    <source>
        <dbReference type="ARBA" id="ARBA00010641"/>
    </source>
</evidence>
<evidence type="ECO:0000256" key="3">
    <source>
        <dbReference type="ARBA" id="ARBA00023082"/>
    </source>
</evidence>
<dbReference type="InterPro" id="IPR014327">
    <property type="entry name" value="RNA_pol_sigma70_bacteroid"/>
</dbReference>
<name>A0A7K0ERN8_9BACT</name>
<dbReference type="Pfam" id="PF04542">
    <property type="entry name" value="Sigma70_r2"/>
    <property type="match status" value="1"/>
</dbReference>
<evidence type="ECO:0000256" key="2">
    <source>
        <dbReference type="ARBA" id="ARBA00023015"/>
    </source>
</evidence>
<gene>
    <name evidence="7" type="ORF">GJJ30_24370</name>
</gene>
<dbReference type="InterPro" id="IPR036388">
    <property type="entry name" value="WH-like_DNA-bd_sf"/>
</dbReference>
<protein>
    <submittedName>
        <fullName evidence="7">RNA polymerase sigma-70 factor</fullName>
    </submittedName>
</protein>
<dbReference type="Proteomes" id="UP000441754">
    <property type="component" value="Unassembled WGS sequence"/>
</dbReference>
<feature type="domain" description="RNA polymerase sigma factor 70 region 4 type 2" evidence="6">
    <location>
        <begin position="154"/>
        <end position="202"/>
    </location>
</feature>
<dbReference type="InterPro" id="IPR014284">
    <property type="entry name" value="RNA_pol_sigma-70_dom"/>
</dbReference>
<dbReference type="InterPro" id="IPR039425">
    <property type="entry name" value="RNA_pol_sigma-70-like"/>
</dbReference>
<keyword evidence="8" id="KW-1185">Reference proteome</keyword>
<dbReference type="OrthoDB" id="1524077at2"/>
<evidence type="ECO:0000313" key="7">
    <source>
        <dbReference type="EMBL" id="MRS64457.1"/>
    </source>
</evidence>
<dbReference type="SUPFAM" id="SSF88946">
    <property type="entry name" value="Sigma2 domain of RNA polymerase sigma factors"/>
    <property type="match status" value="1"/>
</dbReference>
<evidence type="ECO:0000259" key="6">
    <source>
        <dbReference type="Pfam" id="PF08281"/>
    </source>
</evidence>
<organism evidence="7 8">
    <name type="scientific">Larkinella terrae</name>
    <dbReference type="NCBI Taxonomy" id="2025311"/>
    <lineage>
        <taxon>Bacteria</taxon>
        <taxon>Pseudomonadati</taxon>
        <taxon>Bacteroidota</taxon>
        <taxon>Cytophagia</taxon>
        <taxon>Cytophagales</taxon>
        <taxon>Spirosomataceae</taxon>
        <taxon>Larkinella</taxon>
    </lineage>
</organism>
<dbReference type="PANTHER" id="PTHR43133">
    <property type="entry name" value="RNA POLYMERASE ECF-TYPE SIGMA FACTO"/>
    <property type="match status" value="1"/>
</dbReference>
<dbReference type="InterPro" id="IPR013324">
    <property type="entry name" value="RNA_pol_sigma_r3/r4-like"/>
</dbReference>
<evidence type="ECO:0000256" key="4">
    <source>
        <dbReference type="ARBA" id="ARBA00023163"/>
    </source>
</evidence>
<dbReference type="SUPFAM" id="SSF88659">
    <property type="entry name" value="Sigma3 and sigma4 domains of RNA polymerase sigma factors"/>
    <property type="match status" value="1"/>
</dbReference>
<dbReference type="GO" id="GO:0016987">
    <property type="term" value="F:sigma factor activity"/>
    <property type="evidence" value="ECO:0007669"/>
    <property type="project" value="UniProtKB-KW"/>
</dbReference>
<dbReference type="GO" id="GO:0006352">
    <property type="term" value="P:DNA-templated transcription initiation"/>
    <property type="evidence" value="ECO:0007669"/>
    <property type="project" value="InterPro"/>
</dbReference>
<proteinExistence type="inferred from homology"/>
<evidence type="ECO:0000259" key="5">
    <source>
        <dbReference type="Pfam" id="PF04542"/>
    </source>
</evidence>